<organism evidence="1 2">
    <name type="scientific">Channa argus</name>
    <name type="common">Northern snakehead</name>
    <name type="synonym">Ophicephalus argus</name>
    <dbReference type="NCBI Taxonomy" id="215402"/>
    <lineage>
        <taxon>Eukaryota</taxon>
        <taxon>Metazoa</taxon>
        <taxon>Chordata</taxon>
        <taxon>Craniata</taxon>
        <taxon>Vertebrata</taxon>
        <taxon>Euteleostomi</taxon>
        <taxon>Actinopterygii</taxon>
        <taxon>Neopterygii</taxon>
        <taxon>Teleostei</taxon>
        <taxon>Neoteleostei</taxon>
        <taxon>Acanthomorphata</taxon>
        <taxon>Anabantaria</taxon>
        <taxon>Anabantiformes</taxon>
        <taxon>Channoidei</taxon>
        <taxon>Channidae</taxon>
        <taxon>Channa</taxon>
    </lineage>
</organism>
<dbReference type="EMBL" id="CM015732">
    <property type="protein sequence ID" value="KAF3704881.1"/>
    <property type="molecule type" value="Genomic_DNA"/>
</dbReference>
<keyword evidence="2" id="KW-1185">Reference proteome</keyword>
<sequence>MEWRKRLVEAVIHGPQGRWFNPGFQLYVEVPLGEMLDPPTAHSHPQLSSDGPSRVDIGEGCVRKGIRRKNCQINVQTMIHCGDTELTG</sequence>
<evidence type="ECO:0000313" key="2">
    <source>
        <dbReference type="Proteomes" id="UP000503349"/>
    </source>
</evidence>
<accession>A0A6G1QQC3</accession>
<protein>
    <submittedName>
        <fullName evidence="1">Uncharacterized protein</fullName>
    </submittedName>
</protein>
<gene>
    <name evidence="1" type="ORF">EXN66_Car020571</name>
</gene>
<reference evidence="2" key="2">
    <citation type="submission" date="2019-02" db="EMBL/GenBank/DDBJ databases">
        <title>Opniocepnalus argus Var Kimnra genome.</title>
        <authorList>
            <person name="Zhou C."/>
            <person name="Xiao S."/>
        </authorList>
    </citation>
    <scope>NUCLEOTIDE SEQUENCE [LARGE SCALE GENOMIC DNA]</scope>
</reference>
<evidence type="ECO:0000313" key="1">
    <source>
        <dbReference type="EMBL" id="KAF3704881.1"/>
    </source>
</evidence>
<name>A0A6G1QQC3_CHAAH</name>
<dbReference type="AlphaFoldDB" id="A0A6G1QQC3"/>
<reference evidence="1 2" key="1">
    <citation type="submission" date="2019-02" db="EMBL/GenBank/DDBJ databases">
        <title>Opniocepnalus argus genome.</title>
        <authorList>
            <person name="Zhou C."/>
            <person name="Xiao S."/>
        </authorList>
    </citation>
    <scope>NUCLEOTIDE SEQUENCE [LARGE SCALE GENOMIC DNA]</scope>
    <source>
        <strain evidence="1">OARG1902GOOAL</strain>
        <tissue evidence="1">Muscle</tissue>
    </source>
</reference>
<dbReference type="Proteomes" id="UP000503349">
    <property type="component" value="Chromosome 21"/>
</dbReference>
<proteinExistence type="predicted"/>